<accession>A0A3L6R2D0</accession>
<dbReference type="OrthoDB" id="674517at2759"/>
<feature type="compositionally biased region" description="Polar residues" evidence="1">
    <location>
        <begin position="19"/>
        <end position="29"/>
    </location>
</feature>
<evidence type="ECO:0000313" key="3">
    <source>
        <dbReference type="Proteomes" id="UP000275267"/>
    </source>
</evidence>
<feature type="region of interest" description="Disordered" evidence="1">
    <location>
        <begin position="1"/>
        <end position="32"/>
    </location>
</feature>
<protein>
    <submittedName>
        <fullName evidence="2">Uncharacterized protein</fullName>
    </submittedName>
</protein>
<sequence>MINRFLTLSGHGKSDESCDSSNGETNTTKESLEYSELEQLIESEKKRTERLKEMIEGDVDGRVMYWLTAKAYPLGLDELQEFRKKIAAIQDVVKEKIKQVLQEERYPTRPYPPAFMDLASKYMVDRQTSTPIFSRAPNSNQGLTNGPDVNYSFASGIHGAIGSSMNSPSDQLDG</sequence>
<reference evidence="3" key="1">
    <citation type="journal article" date="2019" name="Nat. Commun.">
        <title>The genome of broomcorn millet.</title>
        <authorList>
            <person name="Zou C."/>
            <person name="Miki D."/>
            <person name="Li D."/>
            <person name="Tang Q."/>
            <person name="Xiao L."/>
            <person name="Rajput S."/>
            <person name="Deng P."/>
            <person name="Jia W."/>
            <person name="Huang R."/>
            <person name="Zhang M."/>
            <person name="Sun Y."/>
            <person name="Hu J."/>
            <person name="Fu X."/>
            <person name="Schnable P.S."/>
            <person name="Li F."/>
            <person name="Zhang H."/>
            <person name="Feng B."/>
            <person name="Zhu X."/>
            <person name="Liu R."/>
            <person name="Schnable J.C."/>
            <person name="Zhu J.-K."/>
            <person name="Zhang H."/>
        </authorList>
    </citation>
    <scope>NUCLEOTIDE SEQUENCE [LARGE SCALE GENOMIC DNA]</scope>
</reference>
<comment type="caution">
    <text evidence="2">The sequence shown here is derived from an EMBL/GenBank/DDBJ whole genome shotgun (WGS) entry which is preliminary data.</text>
</comment>
<name>A0A3L6R2D0_PANMI</name>
<evidence type="ECO:0000256" key="1">
    <source>
        <dbReference type="SAM" id="MobiDB-lite"/>
    </source>
</evidence>
<keyword evidence="3" id="KW-1185">Reference proteome</keyword>
<proteinExistence type="predicted"/>
<dbReference type="AlphaFoldDB" id="A0A3L6R2D0"/>
<organism evidence="2 3">
    <name type="scientific">Panicum miliaceum</name>
    <name type="common">Proso millet</name>
    <name type="synonym">Broomcorn millet</name>
    <dbReference type="NCBI Taxonomy" id="4540"/>
    <lineage>
        <taxon>Eukaryota</taxon>
        <taxon>Viridiplantae</taxon>
        <taxon>Streptophyta</taxon>
        <taxon>Embryophyta</taxon>
        <taxon>Tracheophyta</taxon>
        <taxon>Spermatophyta</taxon>
        <taxon>Magnoliopsida</taxon>
        <taxon>Liliopsida</taxon>
        <taxon>Poales</taxon>
        <taxon>Poaceae</taxon>
        <taxon>PACMAD clade</taxon>
        <taxon>Panicoideae</taxon>
        <taxon>Panicodae</taxon>
        <taxon>Paniceae</taxon>
        <taxon>Panicinae</taxon>
        <taxon>Panicum</taxon>
        <taxon>Panicum sect. Panicum</taxon>
    </lineage>
</organism>
<evidence type="ECO:0000313" key="2">
    <source>
        <dbReference type="EMBL" id="RLM93642.1"/>
    </source>
</evidence>
<dbReference type="Proteomes" id="UP000275267">
    <property type="component" value="Unassembled WGS sequence"/>
</dbReference>
<gene>
    <name evidence="2" type="ORF">C2845_PM08G10900</name>
</gene>
<dbReference type="EMBL" id="PQIB02000010">
    <property type="protein sequence ID" value="RLM93642.1"/>
    <property type="molecule type" value="Genomic_DNA"/>
</dbReference>